<dbReference type="GO" id="GO:0004527">
    <property type="term" value="F:exonuclease activity"/>
    <property type="evidence" value="ECO:0007669"/>
    <property type="project" value="UniProtKB-KW"/>
</dbReference>
<evidence type="ECO:0000313" key="3">
    <source>
        <dbReference type="Proteomes" id="UP000245207"/>
    </source>
</evidence>
<keyword evidence="1" id="KW-0812">Transmembrane</keyword>
<dbReference type="GO" id="GO:0004519">
    <property type="term" value="F:endonuclease activity"/>
    <property type="evidence" value="ECO:0007669"/>
    <property type="project" value="UniProtKB-KW"/>
</dbReference>
<dbReference type="SUPFAM" id="SSF56219">
    <property type="entry name" value="DNase I-like"/>
    <property type="match status" value="1"/>
</dbReference>
<feature type="transmembrane region" description="Helical" evidence="1">
    <location>
        <begin position="115"/>
        <end position="137"/>
    </location>
</feature>
<keyword evidence="3" id="KW-1185">Reference proteome</keyword>
<dbReference type="InterPro" id="IPR036691">
    <property type="entry name" value="Endo/exonu/phosph_ase_sf"/>
</dbReference>
<dbReference type="Proteomes" id="UP000245207">
    <property type="component" value="Unassembled WGS sequence"/>
</dbReference>
<dbReference type="OrthoDB" id="1434605at2759"/>
<keyword evidence="2" id="KW-0269">Exonuclease</keyword>
<organism evidence="2 3">
    <name type="scientific">Artemisia annua</name>
    <name type="common">Sweet wormwood</name>
    <dbReference type="NCBI Taxonomy" id="35608"/>
    <lineage>
        <taxon>Eukaryota</taxon>
        <taxon>Viridiplantae</taxon>
        <taxon>Streptophyta</taxon>
        <taxon>Embryophyta</taxon>
        <taxon>Tracheophyta</taxon>
        <taxon>Spermatophyta</taxon>
        <taxon>Magnoliopsida</taxon>
        <taxon>eudicotyledons</taxon>
        <taxon>Gunneridae</taxon>
        <taxon>Pentapetalae</taxon>
        <taxon>asterids</taxon>
        <taxon>campanulids</taxon>
        <taxon>Asterales</taxon>
        <taxon>Asteraceae</taxon>
        <taxon>Asteroideae</taxon>
        <taxon>Anthemideae</taxon>
        <taxon>Artemisiinae</taxon>
        <taxon>Artemisia</taxon>
    </lineage>
</organism>
<dbReference type="Gene3D" id="3.60.10.10">
    <property type="entry name" value="Endonuclease/exonuclease/phosphatase"/>
    <property type="match status" value="1"/>
</dbReference>
<reference evidence="2 3" key="1">
    <citation type="journal article" date="2018" name="Mol. Plant">
        <title>The genome of Artemisia annua provides insight into the evolution of Asteraceae family and artemisinin biosynthesis.</title>
        <authorList>
            <person name="Shen Q."/>
            <person name="Zhang L."/>
            <person name="Liao Z."/>
            <person name="Wang S."/>
            <person name="Yan T."/>
            <person name="Shi P."/>
            <person name="Liu M."/>
            <person name="Fu X."/>
            <person name="Pan Q."/>
            <person name="Wang Y."/>
            <person name="Lv Z."/>
            <person name="Lu X."/>
            <person name="Zhang F."/>
            <person name="Jiang W."/>
            <person name="Ma Y."/>
            <person name="Chen M."/>
            <person name="Hao X."/>
            <person name="Li L."/>
            <person name="Tang Y."/>
            <person name="Lv G."/>
            <person name="Zhou Y."/>
            <person name="Sun X."/>
            <person name="Brodelius P.E."/>
            <person name="Rose J.K.C."/>
            <person name="Tang K."/>
        </authorList>
    </citation>
    <scope>NUCLEOTIDE SEQUENCE [LARGE SCALE GENOMIC DNA]</scope>
    <source>
        <strain evidence="3">cv. Huhao1</strain>
        <tissue evidence="2">Leaf</tissue>
    </source>
</reference>
<evidence type="ECO:0000256" key="1">
    <source>
        <dbReference type="SAM" id="Phobius"/>
    </source>
</evidence>
<keyword evidence="2" id="KW-0378">Hydrolase</keyword>
<dbReference type="AlphaFoldDB" id="A0A2U1KT65"/>
<evidence type="ECO:0000313" key="2">
    <source>
        <dbReference type="EMBL" id="PWA39952.1"/>
    </source>
</evidence>
<protein>
    <submittedName>
        <fullName evidence="2">Endonuclease/exonuclease/phosphatase</fullName>
    </submittedName>
</protein>
<gene>
    <name evidence="2" type="ORF">CTI12_AA524320</name>
</gene>
<proteinExistence type="predicted"/>
<sequence length="176" mass="20153">MASNDEKGVFKWRVENETGTNSKEGSTSDVGCGVREKVDNTRSDTFVCLCGLYMLVQRGIQESIYGNLNKLTLKSMWNNYEFDFAVKNSIGSSRGIVAMWYVNYFSRSASWEGEGYLAVLGNWLNITIRCLFIIVYAPQDQRRKRKLWYDLDHLISAHNSFTIVLGDFNEVRSADE</sequence>
<comment type="caution">
    <text evidence="2">The sequence shown here is derived from an EMBL/GenBank/DDBJ whole genome shotgun (WGS) entry which is preliminary data.</text>
</comment>
<name>A0A2U1KT65_ARTAN</name>
<keyword evidence="2" id="KW-0540">Nuclease</keyword>
<keyword evidence="2" id="KW-0255">Endonuclease</keyword>
<keyword evidence="1" id="KW-0472">Membrane</keyword>
<accession>A0A2U1KT65</accession>
<dbReference type="EMBL" id="PKPP01014183">
    <property type="protein sequence ID" value="PWA39952.1"/>
    <property type="molecule type" value="Genomic_DNA"/>
</dbReference>
<keyword evidence="1" id="KW-1133">Transmembrane helix</keyword>